<evidence type="ECO:0000313" key="3">
    <source>
        <dbReference type="Proteomes" id="UP000281553"/>
    </source>
</evidence>
<reference evidence="2 3" key="1">
    <citation type="submission" date="2018-11" db="EMBL/GenBank/DDBJ databases">
        <authorList>
            <consortium name="Pathogen Informatics"/>
        </authorList>
    </citation>
    <scope>NUCLEOTIDE SEQUENCE [LARGE SCALE GENOMIC DNA]</scope>
</reference>
<name>A0A3P7LXQ3_DIBLA</name>
<feature type="region of interest" description="Disordered" evidence="1">
    <location>
        <begin position="1"/>
        <end position="60"/>
    </location>
</feature>
<feature type="compositionally biased region" description="Polar residues" evidence="1">
    <location>
        <begin position="28"/>
        <end position="45"/>
    </location>
</feature>
<accession>A0A3P7LXQ3</accession>
<sequence>MQERAFWRVHQPPPSKSSRFEERPARNLYTNQRSGHWRAGQNSAAQKPRMVSSPPDSCLSATNGASTVAAAASHLKVNLHKSIENLLMFTSARSSYDWFLTGAGGGASDTATPWLM</sequence>
<protein>
    <submittedName>
        <fullName evidence="2">Uncharacterized protein</fullName>
    </submittedName>
</protein>
<keyword evidence="3" id="KW-1185">Reference proteome</keyword>
<feature type="non-terminal residue" evidence="2">
    <location>
        <position position="116"/>
    </location>
</feature>
<dbReference type="OrthoDB" id="196547at2759"/>
<evidence type="ECO:0000313" key="2">
    <source>
        <dbReference type="EMBL" id="VDN21805.1"/>
    </source>
</evidence>
<dbReference type="Proteomes" id="UP000281553">
    <property type="component" value="Unassembled WGS sequence"/>
</dbReference>
<dbReference type="EMBL" id="UYRU01072088">
    <property type="protein sequence ID" value="VDN21805.1"/>
    <property type="molecule type" value="Genomic_DNA"/>
</dbReference>
<organism evidence="2 3">
    <name type="scientific">Dibothriocephalus latus</name>
    <name type="common">Fish tapeworm</name>
    <name type="synonym">Diphyllobothrium latum</name>
    <dbReference type="NCBI Taxonomy" id="60516"/>
    <lineage>
        <taxon>Eukaryota</taxon>
        <taxon>Metazoa</taxon>
        <taxon>Spiralia</taxon>
        <taxon>Lophotrochozoa</taxon>
        <taxon>Platyhelminthes</taxon>
        <taxon>Cestoda</taxon>
        <taxon>Eucestoda</taxon>
        <taxon>Diphyllobothriidea</taxon>
        <taxon>Diphyllobothriidae</taxon>
        <taxon>Dibothriocephalus</taxon>
    </lineage>
</organism>
<proteinExistence type="predicted"/>
<evidence type="ECO:0000256" key="1">
    <source>
        <dbReference type="SAM" id="MobiDB-lite"/>
    </source>
</evidence>
<dbReference type="AlphaFoldDB" id="A0A3P7LXQ3"/>
<gene>
    <name evidence="2" type="ORF">DILT_LOCUS13913</name>
</gene>